<gene>
    <name evidence="2" type="ORF">CIB43_00080</name>
</gene>
<keyword evidence="1" id="KW-0472">Membrane</keyword>
<reference evidence="2 3" key="1">
    <citation type="submission" date="2017-08" db="EMBL/GenBank/DDBJ databases">
        <title>The complete genome sequence of a Mycoplasma hyopneumoniae isolate in Korea.</title>
        <authorList>
            <person name="Han J."/>
            <person name="Lee N."/>
        </authorList>
    </citation>
    <scope>NUCLEOTIDE SEQUENCE [LARGE SCALE GENOMIC DNA]</scope>
    <source>
        <strain evidence="2 3">KM014</strain>
    </source>
</reference>
<dbReference type="EMBL" id="CP022714">
    <property type="protein sequence ID" value="ASU13995.1"/>
    <property type="molecule type" value="Genomic_DNA"/>
</dbReference>
<keyword evidence="1" id="KW-0812">Transmembrane</keyword>
<organism evidence="2 3">
    <name type="scientific">Mesomycoplasma hyopneumoniae</name>
    <name type="common">Mycoplasma hyopneumoniae</name>
    <dbReference type="NCBI Taxonomy" id="2099"/>
    <lineage>
        <taxon>Bacteria</taxon>
        <taxon>Bacillati</taxon>
        <taxon>Mycoplasmatota</taxon>
        <taxon>Mycoplasmoidales</taxon>
        <taxon>Metamycoplasmataceae</taxon>
        <taxon>Mesomycoplasma</taxon>
    </lineage>
</organism>
<accession>A0A223M8Y8</accession>
<name>A0A223M8Y8_MESHO</name>
<keyword evidence="1" id="KW-1133">Transmembrane helix</keyword>
<dbReference type="Proteomes" id="UP000215452">
    <property type="component" value="Chromosome"/>
</dbReference>
<evidence type="ECO:0000313" key="2">
    <source>
        <dbReference type="EMBL" id="ASU13995.1"/>
    </source>
</evidence>
<evidence type="ECO:0000256" key="1">
    <source>
        <dbReference type="SAM" id="Phobius"/>
    </source>
</evidence>
<dbReference type="AlphaFoldDB" id="A0A223M8Y8"/>
<protein>
    <submittedName>
        <fullName evidence="2">Uncharacterized protein</fullName>
    </submittedName>
</protein>
<feature type="transmembrane region" description="Helical" evidence="1">
    <location>
        <begin position="12"/>
        <end position="29"/>
    </location>
</feature>
<evidence type="ECO:0000313" key="3">
    <source>
        <dbReference type="Proteomes" id="UP000215452"/>
    </source>
</evidence>
<proteinExistence type="predicted"/>
<sequence length="31" mass="3374">MLFYLSKRKKIVLSGLTVAVIAAGMSFFANP</sequence>